<proteinExistence type="predicted"/>
<evidence type="ECO:0000313" key="2">
    <source>
        <dbReference type="Proteomes" id="UP000324222"/>
    </source>
</evidence>
<accession>A0A5B7IR41</accession>
<dbReference type="Proteomes" id="UP000324222">
    <property type="component" value="Unassembled WGS sequence"/>
</dbReference>
<evidence type="ECO:0000313" key="1">
    <source>
        <dbReference type="EMBL" id="MPC88021.1"/>
    </source>
</evidence>
<dbReference type="EMBL" id="VSRR010076350">
    <property type="protein sequence ID" value="MPC88021.1"/>
    <property type="molecule type" value="Genomic_DNA"/>
</dbReference>
<dbReference type="AlphaFoldDB" id="A0A5B7IR41"/>
<gene>
    <name evidence="1" type="ORF">E2C01_082910</name>
</gene>
<organism evidence="1 2">
    <name type="scientific">Portunus trituberculatus</name>
    <name type="common">Swimming crab</name>
    <name type="synonym">Neptunus trituberculatus</name>
    <dbReference type="NCBI Taxonomy" id="210409"/>
    <lineage>
        <taxon>Eukaryota</taxon>
        <taxon>Metazoa</taxon>
        <taxon>Ecdysozoa</taxon>
        <taxon>Arthropoda</taxon>
        <taxon>Crustacea</taxon>
        <taxon>Multicrustacea</taxon>
        <taxon>Malacostraca</taxon>
        <taxon>Eumalacostraca</taxon>
        <taxon>Eucarida</taxon>
        <taxon>Decapoda</taxon>
        <taxon>Pleocyemata</taxon>
        <taxon>Brachyura</taxon>
        <taxon>Eubrachyura</taxon>
        <taxon>Portunoidea</taxon>
        <taxon>Portunidae</taxon>
        <taxon>Portuninae</taxon>
        <taxon>Portunus</taxon>
    </lineage>
</organism>
<sequence length="96" mass="10848">MGPKPILDLEKAHILTMTEENMAIKEKSLHIGSTMTAMKKIQPDTQDLPSNQIPPHKSHFQLFNPSFSCWAVQRGFFFRAIGVSLLGEVFTFSSRL</sequence>
<comment type="caution">
    <text evidence="1">The sequence shown here is derived from an EMBL/GenBank/DDBJ whole genome shotgun (WGS) entry which is preliminary data.</text>
</comment>
<reference evidence="1 2" key="1">
    <citation type="submission" date="2019-05" db="EMBL/GenBank/DDBJ databases">
        <title>Another draft genome of Portunus trituberculatus and its Hox gene families provides insights of decapod evolution.</title>
        <authorList>
            <person name="Jeong J.-H."/>
            <person name="Song I."/>
            <person name="Kim S."/>
            <person name="Choi T."/>
            <person name="Kim D."/>
            <person name="Ryu S."/>
            <person name="Kim W."/>
        </authorList>
    </citation>
    <scope>NUCLEOTIDE SEQUENCE [LARGE SCALE GENOMIC DNA]</scope>
    <source>
        <tissue evidence="1">Muscle</tissue>
    </source>
</reference>
<protein>
    <submittedName>
        <fullName evidence="1">Uncharacterized protein</fullName>
    </submittedName>
</protein>
<name>A0A5B7IR41_PORTR</name>
<keyword evidence="2" id="KW-1185">Reference proteome</keyword>